<evidence type="ECO:0000256" key="1">
    <source>
        <dbReference type="SAM" id="SignalP"/>
    </source>
</evidence>
<keyword evidence="1" id="KW-0732">Signal</keyword>
<reference evidence="2 3" key="1">
    <citation type="submission" date="2019-04" db="EMBL/GenBank/DDBJ databases">
        <title>Pedobacter sp. RP-3-22 sp. nov., isolated from Arctic soil.</title>
        <authorList>
            <person name="Dahal R.H."/>
            <person name="Kim D.-U."/>
        </authorList>
    </citation>
    <scope>NUCLEOTIDE SEQUENCE [LARGE SCALE GENOMIC DNA]</scope>
    <source>
        <strain evidence="2 3">RP-3-22</strain>
    </source>
</reference>
<evidence type="ECO:0000313" key="3">
    <source>
        <dbReference type="Proteomes" id="UP000309488"/>
    </source>
</evidence>
<gene>
    <name evidence="2" type="ORF">FA048_17940</name>
</gene>
<dbReference type="Proteomes" id="UP000309488">
    <property type="component" value="Unassembled WGS sequence"/>
</dbReference>
<accession>A0A4U1CGJ5</accession>
<sequence length="140" mass="16629">MKFLSMILVICLYFSNTKAQEVNYQSIKGSWEYKSPKGKTKLTYKFDVDNKFTSLTEHKEKELQAEGMYEFDKKDDLDRLKLTLTDKANSNQSQILYHFIKFAGADTLKIQSVNDKQTKWLPERRRNTMIFVRKKEKPKE</sequence>
<evidence type="ECO:0000313" key="2">
    <source>
        <dbReference type="EMBL" id="TKC05601.1"/>
    </source>
</evidence>
<dbReference type="AlphaFoldDB" id="A0A4U1CGJ5"/>
<dbReference type="EMBL" id="SWBR01000005">
    <property type="protein sequence ID" value="TKC05601.1"/>
    <property type="molecule type" value="Genomic_DNA"/>
</dbReference>
<dbReference type="OrthoDB" id="769924at2"/>
<keyword evidence="3" id="KW-1185">Reference proteome</keyword>
<feature type="chain" id="PRO_5020567101" description="Lipocalin-like domain-containing protein" evidence="1">
    <location>
        <begin position="20"/>
        <end position="140"/>
    </location>
</feature>
<feature type="signal peptide" evidence="1">
    <location>
        <begin position="1"/>
        <end position="19"/>
    </location>
</feature>
<name>A0A4U1CGJ5_9SPHI</name>
<protein>
    <recommendedName>
        <fullName evidence="4">Lipocalin-like domain-containing protein</fullName>
    </recommendedName>
</protein>
<evidence type="ECO:0008006" key="4">
    <source>
        <dbReference type="Google" id="ProtNLM"/>
    </source>
</evidence>
<comment type="caution">
    <text evidence="2">The sequence shown here is derived from an EMBL/GenBank/DDBJ whole genome shotgun (WGS) entry which is preliminary data.</text>
</comment>
<organism evidence="2 3">
    <name type="scientific">Pedobacter polaris</name>
    <dbReference type="NCBI Taxonomy" id="2571273"/>
    <lineage>
        <taxon>Bacteria</taxon>
        <taxon>Pseudomonadati</taxon>
        <taxon>Bacteroidota</taxon>
        <taxon>Sphingobacteriia</taxon>
        <taxon>Sphingobacteriales</taxon>
        <taxon>Sphingobacteriaceae</taxon>
        <taxon>Pedobacter</taxon>
    </lineage>
</organism>
<dbReference type="RefSeq" id="WP_136843698.1">
    <property type="nucleotide sequence ID" value="NZ_SWBR01000005.1"/>
</dbReference>
<proteinExistence type="predicted"/>